<dbReference type="PIRSF" id="PIRSF011396">
    <property type="entry name" value="Trp_halogenase"/>
    <property type="match status" value="1"/>
</dbReference>
<keyword evidence="2" id="KW-0547">Nucleotide-binding</keyword>
<evidence type="ECO:0000313" key="4">
    <source>
        <dbReference type="Proteomes" id="UP000557739"/>
    </source>
</evidence>
<feature type="active site" evidence="1">
    <location>
        <position position="96"/>
    </location>
</feature>
<keyword evidence="2" id="KW-0285">Flavoprotein</keyword>
<dbReference type="Pfam" id="PF04820">
    <property type="entry name" value="Trp_halogenase"/>
    <property type="match status" value="1"/>
</dbReference>
<dbReference type="PANTHER" id="PTHR43747">
    <property type="entry name" value="FAD-BINDING PROTEIN"/>
    <property type="match status" value="1"/>
</dbReference>
<feature type="binding site" evidence="2">
    <location>
        <position position="367"/>
    </location>
    <ligand>
        <name>FAD</name>
        <dbReference type="ChEBI" id="CHEBI:57692"/>
    </ligand>
</feature>
<dbReference type="InterPro" id="IPR033856">
    <property type="entry name" value="Trp_halogen"/>
</dbReference>
<dbReference type="SUPFAM" id="SSF51905">
    <property type="entry name" value="FAD/NAD(P)-binding domain"/>
    <property type="match status" value="1"/>
</dbReference>
<keyword evidence="4" id="KW-1185">Reference proteome</keyword>
<name>A0A7W9EHB0_9SPHN</name>
<dbReference type="Gene3D" id="3.50.50.60">
    <property type="entry name" value="FAD/NAD(P)-binding domain"/>
    <property type="match status" value="1"/>
</dbReference>
<comment type="caution">
    <text evidence="3">The sequence shown here is derived from an EMBL/GenBank/DDBJ whole genome shotgun (WGS) entry which is preliminary data.</text>
</comment>
<feature type="binding site" evidence="2">
    <location>
        <position position="96"/>
    </location>
    <ligand>
        <name>7-chloro-L-tryptophan</name>
        <dbReference type="ChEBI" id="CHEBI:58713"/>
    </ligand>
</feature>
<evidence type="ECO:0000313" key="3">
    <source>
        <dbReference type="EMBL" id="MBB5697859.1"/>
    </source>
</evidence>
<feature type="binding site" evidence="2">
    <location>
        <position position="363"/>
    </location>
    <ligand>
        <name>L-tryptophan</name>
        <dbReference type="ChEBI" id="CHEBI:57912"/>
    </ligand>
</feature>
<proteinExistence type="predicted"/>
<dbReference type="PANTHER" id="PTHR43747:SF4">
    <property type="entry name" value="FLAVIN-DEPENDENT TRYPTOPHAN HALOGENASE"/>
    <property type="match status" value="1"/>
</dbReference>
<evidence type="ECO:0000256" key="1">
    <source>
        <dbReference type="PIRSR" id="PIRSR011396-1"/>
    </source>
</evidence>
<dbReference type="GO" id="GO:0004497">
    <property type="term" value="F:monooxygenase activity"/>
    <property type="evidence" value="ECO:0007669"/>
    <property type="project" value="InterPro"/>
</dbReference>
<feature type="binding site" evidence="2">
    <location>
        <position position="354"/>
    </location>
    <ligand>
        <name>FAD</name>
        <dbReference type="ChEBI" id="CHEBI:57692"/>
    </ligand>
</feature>
<reference evidence="3 4" key="1">
    <citation type="submission" date="2020-08" db="EMBL/GenBank/DDBJ databases">
        <title>Genomic Encyclopedia of Type Strains, Phase IV (KMG-IV): sequencing the most valuable type-strain genomes for metagenomic binning, comparative biology and taxonomic classification.</title>
        <authorList>
            <person name="Goeker M."/>
        </authorList>
    </citation>
    <scope>NUCLEOTIDE SEQUENCE [LARGE SCALE GENOMIC DNA]</scope>
    <source>
        <strain evidence="3 4">DSM 27244</strain>
    </source>
</reference>
<protein>
    <submittedName>
        <fullName evidence="3">Flavin-dependent dehydrogenase</fullName>
    </submittedName>
</protein>
<dbReference type="InterPro" id="IPR006905">
    <property type="entry name" value="Flavin_halogenase"/>
</dbReference>
<accession>A0A7W9EHB0</accession>
<dbReference type="InterPro" id="IPR036188">
    <property type="entry name" value="FAD/NAD-bd_sf"/>
</dbReference>
<dbReference type="InterPro" id="IPR050816">
    <property type="entry name" value="Flavin-dep_Halogenase_NPB"/>
</dbReference>
<organism evidence="3 4">
    <name type="scientific">Sphingomonas yantingensis</name>
    <dbReference type="NCBI Taxonomy" id="1241761"/>
    <lineage>
        <taxon>Bacteria</taxon>
        <taxon>Pseudomonadati</taxon>
        <taxon>Pseudomonadota</taxon>
        <taxon>Alphaproteobacteria</taxon>
        <taxon>Sphingomonadales</taxon>
        <taxon>Sphingomonadaceae</taxon>
        <taxon>Sphingomonas</taxon>
    </lineage>
</organism>
<dbReference type="Proteomes" id="UP000557739">
    <property type="component" value="Unassembled WGS sequence"/>
</dbReference>
<gene>
    <name evidence="3" type="ORF">FHR19_001184</name>
</gene>
<dbReference type="GO" id="GO:0000166">
    <property type="term" value="F:nucleotide binding"/>
    <property type="evidence" value="ECO:0007669"/>
    <property type="project" value="UniProtKB-KW"/>
</dbReference>
<dbReference type="AlphaFoldDB" id="A0A7W9EHB0"/>
<keyword evidence="2" id="KW-0274">FAD</keyword>
<dbReference type="EMBL" id="JACIJJ010000001">
    <property type="protein sequence ID" value="MBB5697859.1"/>
    <property type="molecule type" value="Genomic_DNA"/>
</dbReference>
<feature type="binding site" evidence="2">
    <location>
        <begin position="31"/>
        <end position="34"/>
    </location>
    <ligand>
        <name>FAD</name>
        <dbReference type="ChEBI" id="CHEBI:57692"/>
    </ligand>
</feature>
<sequence length="525" mass="57206">MPARHWRVAGRRWLRYADPMAQQRSILIVGGGTAGWLTAAYLARALGQRAAITVLESPGIGIIGVGEGAFPTIRTTLRHIGIDEARFVREAGATFKQGVRFDDWLHSPTPAGRHRYLHPFDAPYQAEGTDLVAHWLLKPASAREPFAEAMTIQNRVADAVRAPKHSGEGDYDGPLAYAYHFDAHRLAALLRARAVELGVRHLEGELRGVETGEAGIGRVHTDAHGALTADLYVDCSGFRAELLGRALGGPFRSAKAHLFTDRALACKIAYDRPDTPIESVTTATAHEAGWIWDIGLQHARGLGCVYSSAHLSDARAAEILRAYVGHDRFDARIIPFEPGWRETQWVGNCVAVGLAGGFLEPLESTGIVLIEAAAAMIAEFLPFGGAVSASASRFNALMGARYGAITNFLKLHYCLSRRPEPFWRDNADPASIPDTLGAMLAEWRHRPPSRFDFLVGTESFAPFNYQYVLYGMGFETDLGQDAGGGADAAHAERLFERIRSFGRQAVAELPEHRALIRQIGEGVAA</sequence>
<evidence type="ECO:0000256" key="2">
    <source>
        <dbReference type="PIRSR" id="PIRSR011396-2"/>
    </source>
</evidence>